<name>A0ACC1RUW1_9HYPO</name>
<dbReference type="EMBL" id="JANRMS010001771">
    <property type="protein sequence ID" value="KAJ3526237.1"/>
    <property type="molecule type" value="Genomic_DNA"/>
</dbReference>
<comment type="caution">
    <text evidence="1">The sequence shown here is derived from an EMBL/GenBank/DDBJ whole genome shotgun (WGS) entry which is preliminary data.</text>
</comment>
<organism evidence="1 2">
    <name type="scientific">Fusarium decemcellulare</name>
    <dbReference type="NCBI Taxonomy" id="57161"/>
    <lineage>
        <taxon>Eukaryota</taxon>
        <taxon>Fungi</taxon>
        <taxon>Dikarya</taxon>
        <taxon>Ascomycota</taxon>
        <taxon>Pezizomycotina</taxon>
        <taxon>Sordariomycetes</taxon>
        <taxon>Hypocreomycetidae</taxon>
        <taxon>Hypocreales</taxon>
        <taxon>Nectriaceae</taxon>
        <taxon>Fusarium</taxon>
        <taxon>Fusarium decemcellulare species complex</taxon>
    </lineage>
</organism>
<keyword evidence="2" id="KW-1185">Reference proteome</keyword>
<evidence type="ECO:0000313" key="2">
    <source>
        <dbReference type="Proteomes" id="UP001148629"/>
    </source>
</evidence>
<proteinExistence type="predicted"/>
<accession>A0ACC1RUW1</accession>
<protein>
    <submittedName>
        <fullName evidence="1">Uncharacterized protein</fullName>
    </submittedName>
</protein>
<evidence type="ECO:0000313" key="1">
    <source>
        <dbReference type="EMBL" id="KAJ3526237.1"/>
    </source>
</evidence>
<dbReference type="Proteomes" id="UP001148629">
    <property type="component" value="Unassembled WGS sequence"/>
</dbReference>
<sequence length="800" mass="83967">MLRSVLTTLLFAGLSVVAQSDSHRADATLLPGAYIFEFETDHDTALFYNEADGQSTTRVKFDYDLFKGVSIQFNDADTAEDIATKMAALPVVKNMWPVKTYGIPTPRIEWTGKPGMEPDLERRALDNTTDTFSPHVMTQVDKLRAKGITGTGIKIAVVDTGIDYGHPALGGCFGPGCLVSIGTDFVGDAFNGSYTTVPPDPDDDPMDCGGHGTHVAGIIAAQDNKFGFTGAAPGVTLGAYKVFGCSGVTGTDILIAAFNQAYQDGADIITASIGGPSGWASEPWAVAVTRIVEKGVPCTISAGNSGDVGMFYAGGAADGHKVMSIASYDNTDSVSLLNISHYSVNGSSDKIAFGSTAGTPAAWGNVTLPLWAPSYDTTIANGGCDPYPSNTPDLSGYIVLVRRGTCTFVQKAQNAADAGAKYILVYNNVDGTTAIDVSTVEGILAAGMVNSAVGTKWIELLKQGSTVTLEMSDGSDGQVTLQETRNNGTGGSISTFSSWGPTFEMDVKPQFGTPGASILSTYPIKKGSFAVLSGTSMACPLAAAIVALIAEVRGTLDPSLIENLMSSTANPQLFNNGTKFFDYLAPVPQQGGGMVQAYDAAYSTLLLSTSSLSFNDTDHFVEVLNFTIHNTGNEDIDLTISHIPTKSVYTLAKDSIYPATFPNEVADAHASLDFSESKLSIGAGERVAIEVLPTPPDGLDAERLALWSGYIAINGSDGSSLSLPYQGLTGSLHDSRVLGSNDTWISLSNDTDLNPVPTNNTFILPVKGQNATDWAPAPALAWNKANKPVKSSIYPSTDTL</sequence>
<reference evidence="1" key="1">
    <citation type="submission" date="2022-08" db="EMBL/GenBank/DDBJ databases">
        <title>Genome Sequence of Fusarium decemcellulare.</title>
        <authorList>
            <person name="Buettner E."/>
        </authorList>
    </citation>
    <scope>NUCLEOTIDE SEQUENCE</scope>
    <source>
        <strain evidence="1">Babe19</strain>
    </source>
</reference>
<gene>
    <name evidence="1" type="ORF">NM208_g11292</name>
</gene>